<sequence length="1655" mass="182896">MTSERATPAPTVVELTVDGARYQVSVPDAATDYIQGGLVRTATPYEHEMLRDMASRLAAGDVVVDVGANIGNHALYLAAVTGCDVVAYEPNDRLTTPLRRSVEVNGLSDRVRVRPVAVGERSGRASFAREMPTNLGGQSVEADCAGPLEVVRLDDEDLPPVAMVKIDVEGMELEVLAGAARLIEEHRPLVYVECRTRDDLIRIDRWAVAHRYVLCDEFNATPTFRLEPAERLSEAERLDRAIARGLRERFEVSERLAETRAGLEEVNRKYRSQVVAAKALQTALDEAQTRIESGAQERVAVDRAIEEMRAEREQLVATIAALEEERDAGAARAAADLAEHRRALHALRAERSAVSDRLRRAEAEAREHRSALARSESARRELMARLHELAAEVAAVRADHERTREELAVSQADVERTAAELEEAQADLVRARAERTTAVSALRSQVAELQTEVTGLREQVVRWQSQAADRERAQRDERRAAQEVEVLNRVLREERDRLAADLSAARSDADDQRRRVADLRASLTFRTGKAIRTARSSFPDALRLPLTLARLSRGTTAGPRGRVLEIAAPTSPAASPSAEEQTRPVREPVAAGAVDRSRGTRPRVAAIMDEFTRLSFAPEWDLTDLTPGAWEHELAECGPDLLFVESAWRGRDGSWHNMVDRAGDELRGIVAWCRERGVPTVFWNKEDPVHYATFLNAAGLFDHVFTTDIDRIEHYKAALRHDRVWLLPFAVQPAAYHPIAGEDRRDAFLFAGAYYRRYPERTRDLESYMEHLPQLRPVDIYDRNLGGTDEAYMFPDSYRGSIVGTLAPEEVPDAYRRYRYAINLNSVKQSQTMLARRIFELLASGTLTVSNDARAARVLFGDLVVTTDSGPEAVRRLREIEATGTSDDIRLGALRTVMRQHTYADRASYVLSRVLGRPWTPWAPAVHVVAHATTASELARLVEHLERQRYDRWTATVAVGAGVDGPEGLDSRIALLPLDRVPRTLGEAAAGAEVIAPMWAPDYYGADYLTDLVLGFRYTAASAVGKHRHHRWENGAAGLTDGVEYQAVQDLGARRSLVRAQAVASTTTADLLALLVADGPVPVAHQVALDRFSYCAAPADDHVAARSVDPRPPASGTGMDELIRAAEAIPPAAVADTVDEMTGQDLADAFAGATRRGIDLDLSASGVRVSAALADDVHDYVYAPRTIPVPASWSDVGAVHVDAGIGLDLQVALVCYDEGGTRLGSTVVRSHTNTTIDVPDGTAQVKLGLRVRGTGSAELRTIAWSHRVTEPTTVVPRASALVVTNIYPSYGDLYRNGFVHSRVRAYRDRGLACEVFCLRDESAIAYREFEGVDVTTGSGRALAGLVRDGGHEAVLVHFLDPLMWDALQARRPGTRVVVWIHGAEVQPWWRRSYNITDEEQLAVEKERSTRRLEFWRSVFADPGDDVHFVFVSRYFADEVMQDVGVELPAHRYSIIHNPIDTELFSYRPKDVELRRKVLSVRPYASRKYANDLAVDAVLALRDEPEFSAMTFRFVGDGPLFDETLAPLRDMPNVTLERRFLTQHEIVELHRQHGVFLVPTRMDAQGVSRDEAMASGLVPVTNAVAAVPEFVDEESGVLAPGDDHAVMAAGMLELVRDPERFSRMSAAAAARVERQSSARSVIAAEIELIRSRGESS</sequence>
<dbReference type="PANTHER" id="PTHR34203:SF15">
    <property type="entry name" value="SLL1173 PROTEIN"/>
    <property type="match status" value="1"/>
</dbReference>
<keyword evidence="5" id="KW-0489">Methyltransferase</keyword>
<dbReference type="SUPFAM" id="SSF53756">
    <property type="entry name" value="UDP-Glycosyltransferase/glycogen phosphorylase"/>
    <property type="match status" value="1"/>
</dbReference>
<evidence type="ECO:0000256" key="1">
    <source>
        <dbReference type="SAM" id="Coils"/>
    </source>
</evidence>
<accession>A0ABU0GGZ7</accession>
<dbReference type="Pfam" id="PF05050">
    <property type="entry name" value="Methyltransf_21"/>
    <property type="match status" value="1"/>
</dbReference>
<dbReference type="InterPro" id="IPR006342">
    <property type="entry name" value="FkbM_mtfrase"/>
</dbReference>
<dbReference type="EMBL" id="JAUSVM010000001">
    <property type="protein sequence ID" value="MDQ0424623.1"/>
    <property type="molecule type" value="Genomic_DNA"/>
</dbReference>
<dbReference type="SUPFAM" id="SSF53335">
    <property type="entry name" value="S-adenosyl-L-methionine-dependent methyltransferases"/>
    <property type="match status" value="1"/>
</dbReference>
<evidence type="ECO:0000256" key="2">
    <source>
        <dbReference type="SAM" id="MobiDB-lite"/>
    </source>
</evidence>
<dbReference type="RefSeq" id="WP_070319647.1">
    <property type="nucleotide sequence ID" value="NZ_JAUSVM010000001.1"/>
</dbReference>
<dbReference type="Pfam" id="PF13692">
    <property type="entry name" value="Glyco_trans_1_4"/>
    <property type="match status" value="1"/>
</dbReference>
<gene>
    <name evidence="5" type="ORF">JO380_001004</name>
</gene>
<dbReference type="GO" id="GO:0008168">
    <property type="term" value="F:methyltransferase activity"/>
    <property type="evidence" value="ECO:0007669"/>
    <property type="project" value="UniProtKB-KW"/>
</dbReference>
<dbReference type="Gene3D" id="3.40.50.2000">
    <property type="entry name" value="Glycogen Phosphorylase B"/>
    <property type="match status" value="2"/>
</dbReference>
<dbReference type="Pfam" id="PF13524">
    <property type="entry name" value="Glyco_trans_1_2"/>
    <property type="match status" value="1"/>
</dbReference>
<dbReference type="Gene3D" id="3.40.50.150">
    <property type="entry name" value="Vaccinia Virus protein VP39"/>
    <property type="match status" value="1"/>
</dbReference>
<dbReference type="Proteomes" id="UP001240250">
    <property type="component" value="Unassembled WGS sequence"/>
</dbReference>
<reference evidence="5 6" key="1">
    <citation type="submission" date="2023-07" db="EMBL/GenBank/DDBJ databases">
        <title>Sequencing the genomes of 1000 actinobacteria strains.</title>
        <authorList>
            <person name="Klenk H.-P."/>
        </authorList>
    </citation>
    <scope>NUCLEOTIDE SEQUENCE [LARGE SCALE GENOMIC DNA]</scope>
    <source>
        <strain evidence="5 6">DSM 14785</strain>
    </source>
</reference>
<feature type="region of interest" description="Disordered" evidence="2">
    <location>
        <begin position="569"/>
        <end position="597"/>
    </location>
</feature>
<protein>
    <submittedName>
        <fullName evidence="5">FkbM family methyltransferase</fullName>
    </submittedName>
</protein>
<comment type="caution">
    <text evidence="5">The sequence shown here is derived from an EMBL/GenBank/DDBJ whole genome shotgun (WGS) entry which is preliminary data.</text>
</comment>
<feature type="coiled-coil region" evidence="1">
    <location>
        <begin position="277"/>
        <end position="522"/>
    </location>
</feature>
<feature type="domain" description="Methyltransferase FkbM" evidence="3">
    <location>
        <begin position="65"/>
        <end position="197"/>
    </location>
</feature>
<keyword evidence="6" id="KW-1185">Reference proteome</keyword>
<dbReference type="PANTHER" id="PTHR34203">
    <property type="entry name" value="METHYLTRANSFERASE, FKBM FAMILY PROTEIN"/>
    <property type="match status" value="1"/>
</dbReference>
<feature type="compositionally biased region" description="Low complexity" evidence="2">
    <location>
        <begin position="569"/>
        <end position="578"/>
    </location>
</feature>
<keyword evidence="1" id="KW-0175">Coiled coil</keyword>
<name>A0ABU0GGZ7_9CELL</name>
<dbReference type="GO" id="GO:0032259">
    <property type="term" value="P:methylation"/>
    <property type="evidence" value="ECO:0007669"/>
    <property type="project" value="UniProtKB-KW"/>
</dbReference>
<evidence type="ECO:0000313" key="5">
    <source>
        <dbReference type="EMBL" id="MDQ0424623.1"/>
    </source>
</evidence>
<evidence type="ECO:0000259" key="3">
    <source>
        <dbReference type="Pfam" id="PF05050"/>
    </source>
</evidence>
<evidence type="ECO:0000313" key="6">
    <source>
        <dbReference type="Proteomes" id="UP001240250"/>
    </source>
</evidence>
<organism evidence="5 6">
    <name type="scientific">Cellulomonas iranensis</name>
    <dbReference type="NCBI Taxonomy" id="76862"/>
    <lineage>
        <taxon>Bacteria</taxon>
        <taxon>Bacillati</taxon>
        <taxon>Actinomycetota</taxon>
        <taxon>Actinomycetes</taxon>
        <taxon>Micrococcales</taxon>
        <taxon>Cellulomonadaceae</taxon>
        <taxon>Cellulomonas</taxon>
    </lineage>
</organism>
<dbReference type="InterPro" id="IPR055259">
    <property type="entry name" value="YkvP/CgeB_Glyco_trans-like"/>
</dbReference>
<evidence type="ECO:0000259" key="4">
    <source>
        <dbReference type="Pfam" id="PF13524"/>
    </source>
</evidence>
<dbReference type="CDD" id="cd03801">
    <property type="entry name" value="GT4_PimA-like"/>
    <property type="match status" value="1"/>
</dbReference>
<feature type="domain" description="Spore protein YkvP/CgeB glycosyl transferase-like" evidence="4">
    <location>
        <begin position="799"/>
        <end position="911"/>
    </location>
</feature>
<dbReference type="NCBIfam" id="TIGR01444">
    <property type="entry name" value="fkbM_fam"/>
    <property type="match status" value="1"/>
</dbReference>
<keyword evidence="5" id="KW-0808">Transferase</keyword>
<dbReference type="InterPro" id="IPR029063">
    <property type="entry name" value="SAM-dependent_MTases_sf"/>
</dbReference>
<proteinExistence type="predicted"/>
<dbReference type="InterPro" id="IPR052514">
    <property type="entry name" value="SAM-dependent_MTase"/>
</dbReference>